<evidence type="ECO:0000313" key="2">
    <source>
        <dbReference type="EMBL" id="RNL39232.1"/>
    </source>
</evidence>
<sequence length="174" mass="18752">MSAELVFASVAISLALFFYTWGVFGERRGGTLSLKYVLLFWIGLACDTTGTLTMSNIASQSAASGFGIHAITGVVAIVLMLVHALWATFTYKRGSQQARRRFHTFSTVVWLAWLVPYIIGMLVGIPAIHLQAVCAIGTSVIIVAILAVILFAKGRKKNDRGGKSRGTSPHAISH</sequence>
<feature type="transmembrane region" description="Helical" evidence="1">
    <location>
        <begin position="6"/>
        <end position="24"/>
    </location>
</feature>
<name>A0A3N0AWH4_9ACTN</name>
<organism evidence="2 3">
    <name type="scientific">Adlercreutzia equolifaciens subsp. celatus DSM 18785</name>
    <dbReference type="NCBI Taxonomy" id="1121021"/>
    <lineage>
        <taxon>Bacteria</taxon>
        <taxon>Bacillati</taxon>
        <taxon>Actinomycetota</taxon>
        <taxon>Coriobacteriia</taxon>
        <taxon>Eggerthellales</taxon>
        <taxon>Eggerthellaceae</taxon>
        <taxon>Adlercreutzia</taxon>
    </lineage>
</organism>
<dbReference type="RefSeq" id="WP_117284876.1">
    <property type="nucleotide sequence ID" value="NZ_JAMTCE010000016.1"/>
</dbReference>
<gene>
    <name evidence="2" type="ORF">DMP10_02255</name>
</gene>
<reference evidence="2 3" key="1">
    <citation type="journal article" date="2019" name="Microbiol. Resour. Announc.">
        <title>Draft Genome Sequences of Type Strains of Gordonibacter faecihominis, Paraeggerthella hongkongensis, Parvibacter caecicola,Slackia equolifaciens, Slackia faecicanis, and Slackia isoflavoniconvertens.</title>
        <authorList>
            <person name="Danylec N."/>
            <person name="Stoll D.A."/>
            <person name="Dotsch A."/>
            <person name="Huch M."/>
        </authorList>
    </citation>
    <scope>NUCLEOTIDE SEQUENCE [LARGE SCALE GENOMIC DNA]</scope>
    <source>
        <strain evidence="2 3">DSM 18785</strain>
    </source>
</reference>
<dbReference type="InterPro" id="IPR023813">
    <property type="entry name" value="HsmA-like"/>
</dbReference>
<evidence type="ECO:0000256" key="1">
    <source>
        <dbReference type="SAM" id="Phobius"/>
    </source>
</evidence>
<keyword evidence="1" id="KW-1133">Transmembrane helix</keyword>
<accession>A0A3N0AWH4</accession>
<dbReference type="Proteomes" id="UP000278327">
    <property type="component" value="Unassembled WGS sequence"/>
</dbReference>
<keyword evidence="3" id="KW-1185">Reference proteome</keyword>
<feature type="transmembrane region" description="Helical" evidence="1">
    <location>
        <begin position="102"/>
        <end position="122"/>
    </location>
</feature>
<feature type="transmembrane region" description="Helical" evidence="1">
    <location>
        <begin position="66"/>
        <end position="90"/>
    </location>
</feature>
<keyword evidence="1" id="KW-0812">Transmembrane</keyword>
<evidence type="ECO:0000313" key="3">
    <source>
        <dbReference type="Proteomes" id="UP000278327"/>
    </source>
</evidence>
<dbReference type="NCBIfam" id="TIGR03987">
    <property type="entry name" value="HsmA family protein"/>
    <property type="match status" value="1"/>
</dbReference>
<feature type="transmembrane region" description="Helical" evidence="1">
    <location>
        <begin position="36"/>
        <end position="54"/>
    </location>
</feature>
<dbReference type="EMBL" id="QICA01000003">
    <property type="protein sequence ID" value="RNL39232.1"/>
    <property type="molecule type" value="Genomic_DNA"/>
</dbReference>
<keyword evidence="1" id="KW-0472">Membrane</keyword>
<comment type="caution">
    <text evidence="2">The sequence shown here is derived from an EMBL/GenBank/DDBJ whole genome shotgun (WGS) entry which is preliminary data.</text>
</comment>
<feature type="transmembrane region" description="Helical" evidence="1">
    <location>
        <begin position="128"/>
        <end position="152"/>
    </location>
</feature>
<proteinExistence type="predicted"/>
<dbReference type="AlphaFoldDB" id="A0A3N0AWH4"/>
<protein>
    <submittedName>
        <fullName evidence="2">TIGR03987 family protein</fullName>
    </submittedName>
</protein>